<protein>
    <submittedName>
        <fullName evidence="1">Uncharacterized protein</fullName>
    </submittedName>
</protein>
<dbReference type="EMBL" id="CP077073">
    <property type="protein sequence ID" value="QXH33926.1"/>
    <property type="molecule type" value="Genomic_DNA"/>
</dbReference>
<dbReference type="Proteomes" id="UP001047646">
    <property type="component" value="Chromosome"/>
</dbReference>
<sequence>MVGIEIYNDDGAILIDGSGHNHRLLHKWSVQATTAMAMVSIVDAKLAVSASAGTSPIFAVAAPPGAWVSLWAMNLTPTQANWKYMTTGARGATHECYAFQDGLSEPMAGTGLVVLRDAAGVVTFDADANYASIVDMVFVAPGQAFTRTYPAGRKYAVSNTVPMVWRSSGGPGGGWTNVSPYGAAISGNQVAFGKYQYRGTSPGSMSSGNSVGAWFMVLDVTGL</sequence>
<evidence type="ECO:0000313" key="2">
    <source>
        <dbReference type="Proteomes" id="UP001047646"/>
    </source>
</evidence>
<gene>
    <name evidence="1" type="ORF">KSS95_17350</name>
</gene>
<dbReference type="RefSeq" id="WP_217848292.1">
    <property type="nucleotide sequence ID" value="NZ_CP077073.1"/>
</dbReference>
<proteinExistence type="predicted"/>
<name>A0ABX8M6C0_9PSED</name>
<keyword evidence="2" id="KW-1185">Reference proteome</keyword>
<organism evidence="1 2">
    <name type="scientific">Pseudomonas muyukensis</name>
    <dbReference type="NCBI Taxonomy" id="2842357"/>
    <lineage>
        <taxon>Bacteria</taxon>
        <taxon>Pseudomonadati</taxon>
        <taxon>Pseudomonadota</taxon>
        <taxon>Gammaproteobacteria</taxon>
        <taxon>Pseudomonadales</taxon>
        <taxon>Pseudomonadaceae</taxon>
        <taxon>Pseudomonas</taxon>
    </lineage>
</organism>
<accession>A0ABX8M6C0</accession>
<reference evidence="1" key="1">
    <citation type="journal article" date="2021" name="Microorganisms">
        <title>The Ever-Expanding Pseudomonas Genus: Description of 43 New Species and Partition of the Pseudomonas putida Group.</title>
        <authorList>
            <person name="Girard L."/>
            <person name="Lood C."/>
            <person name="Hofte M."/>
            <person name="Vandamme P."/>
            <person name="Rokni-Zadeh H."/>
            <person name="van Noort V."/>
            <person name="Lavigne R."/>
            <person name="De Mot R."/>
        </authorList>
    </citation>
    <scope>NUCLEOTIDE SEQUENCE</scope>
    <source>
        <strain evidence="1">COW39</strain>
    </source>
</reference>
<evidence type="ECO:0000313" key="1">
    <source>
        <dbReference type="EMBL" id="QXH33926.1"/>
    </source>
</evidence>